<dbReference type="InterPro" id="IPR006357">
    <property type="entry name" value="HAD-SF_hydro_IIA"/>
</dbReference>
<dbReference type="NCBIfam" id="TIGR01458">
    <property type="entry name" value="HAD-SF-IIA-hyp3"/>
    <property type="match status" value="1"/>
</dbReference>
<evidence type="ECO:0000256" key="2">
    <source>
        <dbReference type="ARBA" id="ARBA00007958"/>
    </source>
</evidence>
<reference evidence="7 8" key="1">
    <citation type="journal article" date="2015" name="Annu Rev Anim Biosci">
        <title>The Genome 10K Project: a way forward.</title>
        <authorList>
            <person name="Koepfli K.P."/>
            <person name="Paten B."/>
            <person name="O'Brien S.J."/>
            <person name="Koepfli K.P."/>
            <person name="Paten B."/>
            <person name="Antunes A."/>
            <person name="Belov K."/>
            <person name="Bustamante C."/>
            <person name="Castoe T.A."/>
            <person name="Clawson H."/>
            <person name="Crawford A.J."/>
            <person name="Diekhans M."/>
            <person name="Distel D."/>
            <person name="Durbin R."/>
            <person name="Earl D."/>
            <person name="Fujita M.K."/>
            <person name="Gamble T."/>
            <person name="Georges A."/>
            <person name="Gemmell N."/>
            <person name="Gilbert M.T."/>
            <person name="Graves J.M."/>
            <person name="Green R.E."/>
            <person name="Hickey G."/>
            <person name="Jarvis E.D."/>
            <person name="Johnson W."/>
            <person name="Komissarov A."/>
            <person name="Korf I."/>
            <person name="Kuhn R."/>
            <person name="Larkin D.M."/>
            <person name="Lewin H."/>
            <person name="Lopez J.V."/>
            <person name="Ma J."/>
            <person name="Marques-Bonet T."/>
            <person name="Miller W."/>
            <person name="Murphy R."/>
            <person name="Pevzner P."/>
            <person name="Shapiro B."/>
            <person name="Steiner C."/>
            <person name="Tamazian G."/>
            <person name="Venkatesh B."/>
            <person name="Wang J."/>
            <person name="Wayne R."/>
            <person name="Wiley E."/>
            <person name="Yang H."/>
            <person name="Zhang G."/>
            <person name="Haussler D."/>
            <person name="Ryder O."/>
            <person name="O'Brien S.J."/>
        </authorList>
    </citation>
    <scope>NUCLEOTIDE SEQUENCE</scope>
</reference>
<dbReference type="InterPro" id="IPR023214">
    <property type="entry name" value="HAD_sf"/>
</dbReference>
<reference evidence="7" key="5">
    <citation type="submission" date="2025-09" db="UniProtKB">
        <authorList>
            <consortium name="Ensembl"/>
        </authorList>
    </citation>
    <scope>IDENTIFICATION</scope>
</reference>
<evidence type="ECO:0000313" key="7">
    <source>
        <dbReference type="Ensembl" id="ENSRFEP00010020200.1"/>
    </source>
</evidence>
<proteinExistence type="inferred from homology"/>
<gene>
    <name evidence="7" type="primary">HDHD2</name>
</gene>
<dbReference type="OrthoDB" id="426235at2759"/>
<dbReference type="InParanoid" id="A0A671F3G5"/>
<keyword evidence="4" id="KW-0460">Magnesium</keyword>
<dbReference type="AlphaFoldDB" id="A0A671F3G5"/>
<dbReference type="CDD" id="cd07509">
    <property type="entry name" value="HAD_PPase"/>
    <property type="match status" value="1"/>
</dbReference>
<accession>A0A671F3G5</accession>
<evidence type="ECO:0000256" key="1">
    <source>
        <dbReference type="ARBA" id="ARBA00001946"/>
    </source>
</evidence>
<sequence length="377" mass="41287">MTSELPLEDGEEVERGRVAAKKVNKNWFNHGAVECDTATEQKQRFLFFILHLRLAGRALDEVGLKNSFSSIVVKDNTRPFKVRPTLGRNPGRMGRRCTGRGGPSGAVPGPASGVNLAAARASWSRCEPCADQATAPTFLLAGPRLRTACGAGLRGTSVMVRFVTNTTKESKQDLLERLKKLEFDISEDEIFTSLTAARNLVEQKEVRPLLLVDDRALPDFKGIQTSDPNAVVIGLAPEHFHYQILNQAFRLLLDGAPLIAIHKARYYKRKDGLALGPGPFVTALEYATDTKATVVGKPEKTFFLEALRGIGCEPEEAIMIGDDCRDDVGGAQKVGMLGILVKTGKYRAADEDKINPPPYLTCESFPHAVEHIVQHLL</sequence>
<dbReference type="InterPro" id="IPR036412">
    <property type="entry name" value="HAD-like_sf"/>
</dbReference>
<dbReference type="PANTHER" id="PTHR19288">
    <property type="entry name" value="4-NITROPHENYLPHOSPHATASE-RELATED"/>
    <property type="match status" value="1"/>
</dbReference>
<evidence type="ECO:0000256" key="6">
    <source>
        <dbReference type="SAM" id="MobiDB-lite"/>
    </source>
</evidence>
<dbReference type="PANTHER" id="PTHR19288:SF46">
    <property type="entry name" value="HALOACID DEHALOGENASE-LIKE HYDROLASE DOMAIN-CONTAINING PROTEIN 2"/>
    <property type="match status" value="1"/>
</dbReference>
<dbReference type="KEGG" id="rfq:117011635"/>
<comment type="similarity">
    <text evidence="2">Belongs to the HAD-like hydrolase superfamily.</text>
</comment>
<feature type="region of interest" description="Disordered" evidence="6">
    <location>
        <begin position="82"/>
        <end position="109"/>
    </location>
</feature>
<dbReference type="RefSeq" id="XP_032942988.1">
    <property type="nucleotide sequence ID" value="XM_033087097.1"/>
</dbReference>
<dbReference type="Pfam" id="PF13344">
    <property type="entry name" value="Hydrolase_6"/>
    <property type="match status" value="1"/>
</dbReference>
<keyword evidence="8" id="KW-1185">Reference proteome</keyword>
<evidence type="ECO:0000256" key="5">
    <source>
        <dbReference type="ARBA" id="ARBA00039666"/>
    </source>
</evidence>
<dbReference type="Pfam" id="PF13242">
    <property type="entry name" value="Hydrolase_like"/>
    <property type="match status" value="1"/>
</dbReference>
<dbReference type="CTD" id="84064"/>
<dbReference type="InterPro" id="IPR006355">
    <property type="entry name" value="LHPP/HDHD2"/>
</dbReference>
<dbReference type="FunCoup" id="A0A671F3G5">
    <property type="interactions" value="2007"/>
</dbReference>
<name>A0A671F3G5_RHIFE</name>
<dbReference type="Ensembl" id="ENSRFET00010022002.1">
    <property type="protein sequence ID" value="ENSRFEP00010020200.1"/>
    <property type="gene ID" value="ENSRFEG00010013605.1"/>
</dbReference>
<protein>
    <recommendedName>
        <fullName evidence="5">Haloacid dehalogenase-like hydrolase domain-containing protein 2</fullName>
    </recommendedName>
</protein>
<evidence type="ECO:0000256" key="3">
    <source>
        <dbReference type="ARBA" id="ARBA00022723"/>
    </source>
</evidence>
<dbReference type="Gene3D" id="3.40.50.1000">
    <property type="entry name" value="HAD superfamily/HAD-like"/>
    <property type="match status" value="2"/>
</dbReference>
<keyword evidence="3" id="KW-0479">Metal-binding</keyword>
<organism evidence="7 8">
    <name type="scientific">Rhinolophus ferrumequinum</name>
    <name type="common">Greater horseshoe bat</name>
    <dbReference type="NCBI Taxonomy" id="59479"/>
    <lineage>
        <taxon>Eukaryota</taxon>
        <taxon>Metazoa</taxon>
        <taxon>Chordata</taxon>
        <taxon>Craniata</taxon>
        <taxon>Vertebrata</taxon>
        <taxon>Euteleostomi</taxon>
        <taxon>Mammalia</taxon>
        <taxon>Eutheria</taxon>
        <taxon>Laurasiatheria</taxon>
        <taxon>Chiroptera</taxon>
        <taxon>Yinpterochiroptera</taxon>
        <taxon>Rhinolophoidea</taxon>
        <taxon>Rhinolophidae</taxon>
        <taxon>Rhinolophinae</taxon>
        <taxon>Rhinolophus</taxon>
    </lineage>
</organism>
<dbReference type="GO" id="GO:0016791">
    <property type="term" value="F:phosphatase activity"/>
    <property type="evidence" value="ECO:0007669"/>
    <property type="project" value="InterPro"/>
</dbReference>
<evidence type="ECO:0000313" key="8">
    <source>
        <dbReference type="Proteomes" id="UP000472240"/>
    </source>
</evidence>
<reference evidence="7 8" key="2">
    <citation type="journal article" date="2018" name="Annu Rev Anim Biosci">
        <title>Bat Biology, Genomes, and the Bat1K Project: To Generate Chromosome-Level Genomes for All Living Bat Species.</title>
        <authorList>
            <person name="Teeling E.C."/>
            <person name="Vernes S.C."/>
            <person name="Davalos L.M."/>
            <person name="Ray D.A."/>
            <person name="Gilbert M.T.P."/>
            <person name="Myers E."/>
        </authorList>
    </citation>
    <scope>NUCLEOTIDE SEQUENCE</scope>
</reference>
<dbReference type="GO" id="GO:0046872">
    <property type="term" value="F:metal ion binding"/>
    <property type="evidence" value="ECO:0007669"/>
    <property type="project" value="UniProtKB-KW"/>
</dbReference>
<dbReference type="GeneID" id="117011635"/>
<comment type="cofactor">
    <cofactor evidence="1">
        <name>Mg(2+)</name>
        <dbReference type="ChEBI" id="CHEBI:18420"/>
    </cofactor>
</comment>
<dbReference type="GO" id="GO:0019899">
    <property type="term" value="F:enzyme binding"/>
    <property type="evidence" value="ECO:0007669"/>
    <property type="project" value="Ensembl"/>
</dbReference>
<dbReference type="GeneTree" id="ENSGT00940000155805"/>
<dbReference type="FunFam" id="3.40.50.1000:FF:000060">
    <property type="entry name" value="Haloacid dehalogenase-like hydrolase domain-containing protein 2"/>
    <property type="match status" value="1"/>
</dbReference>
<dbReference type="GO" id="GO:0005737">
    <property type="term" value="C:cytoplasm"/>
    <property type="evidence" value="ECO:0007669"/>
    <property type="project" value="TreeGrafter"/>
</dbReference>
<reference evidence="8" key="3">
    <citation type="submission" date="2018-12" db="EMBL/GenBank/DDBJ databases">
        <title>G10K-VGP greater horseshoe bat female genome, primary haplotype.</title>
        <authorList>
            <person name="Teeling E."/>
            <person name="Myers G."/>
            <person name="Vernes S."/>
            <person name="Pippel M."/>
            <person name="Winkler S."/>
            <person name="Fedrigo O."/>
            <person name="Rhie A."/>
            <person name="Koren S."/>
            <person name="Phillippy A."/>
            <person name="Lewin H."/>
            <person name="Damas J."/>
            <person name="Howe K."/>
            <person name="Mountcastle J."/>
            <person name="Jarvis E.D."/>
        </authorList>
    </citation>
    <scope>NUCLEOTIDE SEQUENCE [LARGE SCALE GENOMIC DNA]</scope>
</reference>
<dbReference type="SUPFAM" id="SSF56784">
    <property type="entry name" value="HAD-like"/>
    <property type="match status" value="1"/>
</dbReference>
<dbReference type="Proteomes" id="UP000472240">
    <property type="component" value="Chromosome 19"/>
</dbReference>
<evidence type="ECO:0000256" key="4">
    <source>
        <dbReference type="ARBA" id="ARBA00022842"/>
    </source>
</evidence>
<reference evidence="7" key="4">
    <citation type="submission" date="2025-08" db="UniProtKB">
        <authorList>
            <consortium name="Ensembl"/>
        </authorList>
    </citation>
    <scope>IDENTIFICATION</scope>
</reference>